<organism evidence="2 3">
    <name type="scientific">Dreissena polymorpha</name>
    <name type="common">Zebra mussel</name>
    <name type="synonym">Mytilus polymorpha</name>
    <dbReference type="NCBI Taxonomy" id="45954"/>
    <lineage>
        <taxon>Eukaryota</taxon>
        <taxon>Metazoa</taxon>
        <taxon>Spiralia</taxon>
        <taxon>Lophotrochozoa</taxon>
        <taxon>Mollusca</taxon>
        <taxon>Bivalvia</taxon>
        <taxon>Autobranchia</taxon>
        <taxon>Heteroconchia</taxon>
        <taxon>Euheterodonta</taxon>
        <taxon>Imparidentia</taxon>
        <taxon>Neoheterodontei</taxon>
        <taxon>Myida</taxon>
        <taxon>Dreissenoidea</taxon>
        <taxon>Dreissenidae</taxon>
        <taxon>Dreissena</taxon>
    </lineage>
</organism>
<evidence type="ECO:0000256" key="1">
    <source>
        <dbReference type="SAM" id="SignalP"/>
    </source>
</evidence>
<reference evidence="2" key="1">
    <citation type="journal article" date="2019" name="bioRxiv">
        <title>The Genome of the Zebra Mussel, Dreissena polymorpha: A Resource for Invasive Species Research.</title>
        <authorList>
            <person name="McCartney M.A."/>
            <person name="Auch B."/>
            <person name="Kono T."/>
            <person name="Mallez S."/>
            <person name="Zhang Y."/>
            <person name="Obille A."/>
            <person name="Becker A."/>
            <person name="Abrahante J.E."/>
            <person name="Garbe J."/>
            <person name="Badalamenti J.P."/>
            <person name="Herman A."/>
            <person name="Mangelson H."/>
            <person name="Liachko I."/>
            <person name="Sullivan S."/>
            <person name="Sone E.D."/>
            <person name="Koren S."/>
            <person name="Silverstein K.A.T."/>
            <person name="Beckman K.B."/>
            <person name="Gohl D.M."/>
        </authorList>
    </citation>
    <scope>NUCLEOTIDE SEQUENCE</scope>
    <source>
        <strain evidence="2">Duluth1</strain>
        <tissue evidence="2">Whole animal</tissue>
    </source>
</reference>
<reference evidence="2" key="2">
    <citation type="submission" date="2020-11" db="EMBL/GenBank/DDBJ databases">
        <authorList>
            <person name="McCartney M.A."/>
            <person name="Auch B."/>
            <person name="Kono T."/>
            <person name="Mallez S."/>
            <person name="Becker A."/>
            <person name="Gohl D.M."/>
            <person name="Silverstein K.A.T."/>
            <person name="Koren S."/>
            <person name="Bechman K.B."/>
            <person name="Herman A."/>
            <person name="Abrahante J.E."/>
            <person name="Garbe J."/>
        </authorList>
    </citation>
    <scope>NUCLEOTIDE SEQUENCE</scope>
    <source>
        <strain evidence="2">Duluth1</strain>
        <tissue evidence="2">Whole animal</tissue>
    </source>
</reference>
<dbReference type="Gene3D" id="2.10.80.10">
    <property type="entry name" value="Lipase, subunit A"/>
    <property type="match status" value="1"/>
</dbReference>
<proteinExistence type="predicted"/>
<dbReference type="Proteomes" id="UP000828390">
    <property type="component" value="Unassembled WGS sequence"/>
</dbReference>
<accession>A0A9D4M9C9</accession>
<evidence type="ECO:0000313" key="2">
    <source>
        <dbReference type="EMBL" id="KAH3872513.1"/>
    </source>
</evidence>
<comment type="caution">
    <text evidence="2">The sequence shown here is derived from an EMBL/GenBank/DDBJ whole genome shotgun (WGS) entry which is preliminary data.</text>
</comment>
<dbReference type="EMBL" id="JAIWYP010000002">
    <property type="protein sequence ID" value="KAH3872513.1"/>
    <property type="molecule type" value="Genomic_DNA"/>
</dbReference>
<dbReference type="AlphaFoldDB" id="A0A9D4M9C9"/>
<keyword evidence="1" id="KW-0732">Signal</keyword>
<evidence type="ECO:0000313" key="3">
    <source>
        <dbReference type="Proteomes" id="UP000828390"/>
    </source>
</evidence>
<gene>
    <name evidence="2" type="ORF">DPMN_035730</name>
</gene>
<keyword evidence="3" id="KW-1185">Reference proteome</keyword>
<name>A0A9D4M9C9_DREPO</name>
<feature type="signal peptide" evidence="1">
    <location>
        <begin position="1"/>
        <end position="20"/>
    </location>
</feature>
<sequence>MFVWHFILALLSIQVGLENAGIITLTSEEFGHTNDDGPKPCNSVNDCKLDECCISNDRPIGKRLSDSVDAHGTCGPMGVMNATCYVRYPSGRPTQIVYVACPCEKDLVCHGIGVIDVPLGEVGQCELK</sequence>
<dbReference type="OrthoDB" id="6428169at2759"/>
<protein>
    <submittedName>
        <fullName evidence="2">Uncharacterized protein</fullName>
    </submittedName>
</protein>
<feature type="chain" id="PRO_5039160983" evidence="1">
    <location>
        <begin position="21"/>
        <end position="128"/>
    </location>
</feature>